<gene>
    <name evidence="2" type="ORF">AB1Y20_019490</name>
</gene>
<dbReference type="Proteomes" id="UP001515480">
    <property type="component" value="Unassembled WGS sequence"/>
</dbReference>
<name>A0AB34JRA5_PRYPA</name>
<dbReference type="EMBL" id="JBGBPQ010000005">
    <property type="protein sequence ID" value="KAL1524601.1"/>
    <property type="molecule type" value="Genomic_DNA"/>
</dbReference>
<reference evidence="2 3" key="1">
    <citation type="journal article" date="2024" name="Science">
        <title>Giant polyketide synthase enzymes in the biosynthesis of giant marine polyether toxins.</title>
        <authorList>
            <person name="Fallon T.R."/>
            <person name="Shende V.V."/>
            <person name="Wierzbicki I.H."/>
            <person name="Pendleton A.L."/>
            <person name="Watervoot N.F."/>
            <person name="Auber R.P."/>
            <person name="Gonzalez D.J."/>
            <person name="Wisecaver J.H."/>
            <person name="Moore B.S."/>
        </authorList>
    </citation>
    <scope>NUCLEOTIDE SEQUENCE [LARGE SCALE GENOMIC DNA]</scope>
    <source>
        <strain evidence="2 3">12B1</strain>
    </source>
</reference>
<proteinExistence type="predicted"/>
<evidence type="ECO:0000256" key="1">
    <source>
        <dbReference type="SAM" id="MobiDB-lite"/>
    </source>
</evidence>
<evidence type="ECO:0000313" key="3">
    <source>
        <dbReference type="Proteomes" id="UP001515480"/>
    </source>
</evidence>
<dbReference type="AlphaFoldDB" id="A0AB34JRA5"/>
<comment type="caution">
    <text evidence="2">The sequence shown here is derived from an EMBL/GenBank/DDBJ whole genome shotgun (WGS) entry which is preliminary data.</text>
</comment>
<evidence type="ECO:0000313" key="2">
    <source>
        <dbReference type="EMBL" id="KAL1524601.1"/>
    </source>
</evidence>
<organism evidence="2 3">
    <name type="scientific">Prymnesium parvum</name>
    <name type="common">Toxic golden alga</name>
    <dbReference type="NCBI Taxonomy" id="97485"/>
    <lineage>
        <taxon>Eukaryota</taxon>
        <taxon>Haptista</taxon>
        <taxon>Haptophyta</taxon>
        <taxon>Prymnesiophyceae</taxon>
        <taxon>Prymnesiales</taxon>
        <taxon>Prymnesiaceae</taxon>
        <taxon>Prymnesium</taxon>
    </lineage>
</organism>
<feature type="region of interest" description="Disordered" evidence="1">
    <location>
        <begin position="154"/>
        <end position="242"/>
    </location>
</feature>
<feature type="region of interest" description="Disordered" evidence="1">
    <location>
        <begin position="20"/>
        <end position="80"/>
    </location>
</feature>
<feature type="compositionally biased region" description="Basic and acidic residues" evidence="1">
    <location>
        <begin position="232"/>
        <end position="242"/>
    </location>
</feature>
<sequence>MLDGEMGMPRAVMHGEARGAWRAAMQGDSLREGQTDPSRSPRERHGLCEMREGAPKWTPPSSSDCRSAASEPADGIHSEIPRACASGGRSAGRLDARGVAAGGIYLVVDAWLRRGGGESCRRRQRRAAAAGGRPSWNLCFWRVECWRPATEQLPERRRANGPLRATEPPQGPHRTSEPPQGPHGATEPPQGSHGATEPSQGSRRAAPLRLRMCPLATNASGAASRLGGVQGRGREAQHRRDS</sequence>
<keyword evidence="3" id="KW-1185">Reference proteome</keyword>
<protein>
    <submittedName>
        <fullName evidence="2">Uncharacterized protein</fullName>
    </submittedName>
</protein>
<accession>A0AB34JRA5</accession>
<feature type="compositionally biased region" description="Basic and acidic residues" evidence="1">
    <location>
        <begin position="29"/>
        <end position="54"/>
    </location>
</feature>